<feature type="transmembrane region" description="Helical" evidence="1">
    <location>
        <begin position="70"/>
        <end position="89"/>
    </location>
</feature>
<protein>
    <recommendedName>
        <fullName evidence="4">Transmembrane protein</fullName>
    </recommendedName>
</protein>
<sequence>MTMVGRALLAFGALMLICAVGWWWITFGDVVRFSYLSASEAATCLVGNSSVCELARSLCRASHPSVVASYWWGTFWIGVAMTSASLTVTTPRSQ</sequence>
<name>A0AAX3E4E6_RHOPL</name>
<evidence type="ECO:0000256" key="1">
    <source>
        <dbReference type="SAM" id="Phobius"/>
    </source>
</evidence>
<dbReference type="AlphaFoldDB" id="A0AAX3E4E6"/>
<dbReference type="Proteomes" id="UP001163166">
    <property type="component" value="Chromosome"/>
</dbReference>
<accession>A0AAX3E4E6</accession>
<organism evidence="2 3">
    <name type="scientific">Rhodopseudomonas palustris</name>
    <dbReference type="NCBI Taxonomy" id="1076"/>
    <lineage>
        <taxon>Bacteria</taxon>
        <taxon>Pseudomonadati</taxon>
        <taxon>Pseudomonadota</taxon>
        <taxon>Alphaproteobacteria</taxon>
        <taxon>Hyphomicrobiales</taxon>
        <taxon>Nitrobacteraceae</taxon>
        <taxon>Rhodopseudomonas</taxon>
    </lineage>
</organism>
<dbReference type="RefSeq" id="WP_264076565.1">
    <property type="nucleotide sequence ID" value="NZ_CP076676.1"/>
</dbReference>
<keyword evidence="1" id="KW-0472">Membrane</keyword>
<evidence type="ECO:0000313" key="3">
    <source>
        <dbReference type="Proteomes" id="UP001163166"/>
    </source>
</evidence>
<keyword evidence="1" id="KW-0812">Transmembrane</keyword>
<feature type="transmembrane region" description="Helical" evidence="1">
    <location>
        <begin position="7"/>
        <end position="25"/>
    </location>
</feature>
<evidence type="ECO:0000313" key="2">
    <source>
        <dbReference type="EMBL" id="UYO41938.1"/>
    </source>
</evidence>
<dbReference type="EMBL" id="CP076676">
    <property type="protein sequence ID" value="UYO41938.1"/>
    <property type="molecule type" value="Genomic_DNA"/>
</dbReference>
<gene>
    <name evidence="2" type="ORF">KQX62_11855</name>
</gene>
<evidence type="ECO:0008006" key="4">
    <source>
        <dbReference type="Google" id="ProtNLM"/>
    </source>
</evidence>
<keyword evidence="1" id="KW-1133">Transmembrane helix</keyword>
<reference evidence="2" key="1">
    <citation type="journal article" date="2022" name="Biol. Control">
        <title>In silico genomic analysis of Rhodopseudomonas palustris strains revealed potential biocontrol agents and crop yield enhancers.</title>
        <authorList>
            <person name="Surachat K."/>
            <person name="Kantachote D."/>
            <person name="Deachamag P."/>
            <person name="Wonglapsuwan M."/>
        </authorList>
    </citation>
    <scope>NUCLEOTIDE SEQUENCE</scope>
    <source>
        <strain evidence="2">TLS06</strain>
    </source>
</reference>
<proteinExistence type="predicted"/>